<evidence type="ECO:0000259" key="5">
    <source>
        <dbReference type="Pfam" id="PF24784"/>
    </source>
</evidence>
<dbReference type="OrthoDB" id="10003276at2759"/>
<evidence type="ECO:0000259" key="4">
    <source>
        <dbReference type="Pfam" id="PF03712"/>
    </source>
</evidence>
<dbReference type="AlphaFoldDB" id="A0A8S3R4Z0"/>
<feature type="domain" description="Temptin Cys/Cys disulfide" evidence="5">
    <location>
        <begin position="52"/>
        <end position="92"/>
    </location>
</feature>
<name>A0A8S3R4Z0_MYTED</name>
<dbReference type="Pfam" id="PF24784">
    <property type="entry name" value="Temptin_C"/>
    <property type="match status" value="1"/>
</dbReference>
<keyword evidence="7" id="KW-1185">Reference proteome</keyword>
<feature type="domain" description="Copper type II ascorbate-dependent monooxygenase C-terminal" evidence="4">
    <location>
        <begin position="298"/>
        <end position="446"/>
    </location>
</feature>
<dbReference type="InterPro" id="IPR008977">
    <property type="entry name" value="PHM/PNGase_F_dom_sf"/>
</dbReference>
<dbReference type="InterPro" id="IPR036939">
    <property type="entry name" value="Cu2_ascorb_mOase_N_sf"/>
</dbReference>
<evidence type="ECO:0000256" key="2">
    <source>
        <dbReference type="ARBA" id="ARBA00023180"/>
    </source>
</evidence>
<dbReference type="InterPro" id="IPR000945">
    <property type="entry name" value="DBH-like"/>
</dbReference>
<dbReference type="Gene3D" id="2.60.120.230">
    <property type="match status" value="1"/>
</dbReference>
<dbReference type="Proteomes" id="UP000683360">
    <property type="component" value="Unassembled WGS sequence"/>
</dbReference>
<dbReference type="Gene3D" id="2.60.120.310">
    <property type="entry name" value="Copper type II, ascorbate-dependent monooxygenase, N-terminal domain"/>
    <property type="match status" value="1"/>
</dbReference>
<dbReference type="GO" id="GO:0004500">
    <property type="term" value="F:dopamine beta-monooxygenase activity"/>
    <property type="evidence" value="ECO:0007669"/>
    <property type="project" value="InterPro"/>
</dbReference>
<evidence type="ECO:0000256" key="1">
    <source>
        <dbReference type="ARBA" id="ARBA00023157"/>
    </source>
</evidence>
<evidence type="ECO:0000313" key="7">
    <source>
        <dbReference type="Proteomes" id="UP000683360"/>
    </source>
</evidence>
<dbReference type="InterPro" id="IPR057626">
    <property type="entry name" value="S-S_Temptin"/>
</dbReference>
<dbReference type="InterPro" id="IPR014784">
    <property type="entry name" value="Cu2_ascorb_mOase-like_C"/>
</dbReference>
<dbReference type="Pfam" id="PF01082">
    <property type="entry name" value="Cu2_monooxygen"/>
    <property type="match status" value="1"/>
</dbReference>
<comment type="caution">
    <text evidence="6">The sequence shown here is derived from an EMBL/GenBank/DDBJ whole genome shotgun (WGS) entry which is preliminary data.</text>
</comment>
<keyword evidence="1" id="KW-1015">Disulfide bond</keyword>
<organism evidence="6 7">
    <name type="scientific">Mytilus edulis</name>
    <name type="common">Blue mussel</name>
    <dbReference type="NCBI Taxonomy" id="6550"/>
    <lineage>
        <taxon>Eukaryota</taxon>
        <taxon>Metazoa</taxon>
        <taxon>Spiralia</taxon>
        <taxon>Lophotrochozoa</taxon>
        <taxon>Mollusca</taxon>
        <taxon>Bivalvia</taxon>
        <taxon>Autobranchia</taxon>
        <taxon>Pteriomorphia</taxon>
        <taxon>Mytilida</taxon>
        <taxon>Mytiloidea</taxon>
        <taxon>Mytilidae</taxon>
        <taxon>Mytilinae</taxon>
        <taxon>Mytilus</taxon>
    </lineage>
</organism>
<keyword evidence="2" id="KW-0325">Glycoprotein</keyword>
<evidence type="ECO:0000259" key="3">
    <source>
        <dbReference type="Pfam" id="PF01082"/>
    </source>
</evidence>
<dbReference type="GO" id="GO:0005507">
    <property type="term" value="F:copper ion binding"/>
    <property type="evidence" value="ECO:0007669"/>
    <property type="project" value="InterPro"/>
</dbReference>
<accession>A0A8S3R4Z0</accession>
<protein>
    <submittedName>
        <fullName evidence="6">Uncharacterized protein</fullName>
    </submittedName>
</protein>
<evidence type="ECO:0000313" key="6">
    <source>
        <dbReference type="EMBL" id="CAG2202263.1"/>
    </source>
</evidence>
<dbReference type="PANTHER" id="PTHR10157:SF23">
    <property type="entry name" value="MOXD1 HOMOLOG 1"/>
    <property type="match status" value="1"/>
</dbReference>
<dbReference type="InterPro" id="IPR000323">
    <property type="entry name" value="Cu2_ascorb_mOase_N"/>
</dbReference>
<gene>
    <name evidence="6" type="ORF">MEDL_16840</name>
</gene>
<dbReference type="InterPro" id="IPR024548">
    <property type="entry name" value="Cu2_monoox_C"/>
</dbReference>
<dbReference type="SUPFAM" id="SSF49742">
    <property type="entry name" value="PHM/PNGase F"/>
    <property type="match status" value="2"/>
</dbReference>
<sequence length="558" mass="63957">MYFRSLGRSPHIGADGGGDRNPLVSILRELNGTYFKFHFLQMNSILDDILIKFNKWTSEFCNTDSDNDGLSNGEELGDPDCIWTLKTTKENRKYFTSSKVRKLIIMMTPKLENISLQSHQGICEPLTSATCQQQNKWLQCNGNKDKCESLNEKGILRTSLRIPATSIPSKQTSYYCMLFRLPRNDTFHLVGTKPIIDNKDITHHILLFGCNEQEGQIIPSEEPYECGMLAHRQCVNIIGTWTVGSDGDCFHNSTGFKIGSSGFQTAALQIHWNNRNRIPNMTDSSGLELFYTPNLRQYEAGMFAVGQEYLNIPPRVPNISFRSSCSSACTEVMFPKGVFITRAVNHMHYKGIQQNIEIYRGNKKIRDITHEEEYTYDKPVFYQFDPPIRIRPGDEIRTTCTYSSLSSNETIFFGEGTSDEMCYGFITYYPAQNIALPYCTTWKTVEKCKRYMPQFGGIIDGCRWKDFLSGGNEYIGFMMIELAMHCDTTCSSNCTEKVRNLREHECLRGDLGDFMIFKLQRKYPSISLIKDCFRENKSDNVKAYSFCLFLTLALMYIP</sequence>
<dbReference type="EMBL" id="CAJPWZ010000884">
    <property type="protein sequence ID" value="CAG2202263.1"/>
    <property type="molecule type" value="Genomic_DNA"/>
</dbReference>
<proteinExistence type="predicted"/>
<dbReference type="PANTHER" id="PTHR10157">
    <property type="entry name" value="DOPAMINE BETA HYDROXYLASE RELATED"/>
    <property type="match status" value="1"/>
</dbReference>
<reference evidence="6" key="1">
    <citation type="submission" date="2021-03" db="EMBL/GenBank/DDBJ databases">
        <authorList>
            <person name="Bekaert M."/>
        </authorList>
    </citation>
    <scope>NUCLEOTIDE SEQUENCE</scope>
</reference>
<dbReference type="Pfam" id="PF03712">
    <property type="entry name" value="Cu2_monoox_C"/>
    <property type="match status" value="1"/>
</dbReference>
<feature type="domain" description="Copper type II ascorbate-dependent monooxygenase N-terminal" evidence="3">
    <location>
        <begin position="160"/>
        <end position="277"/>
    </location>
</feature>